<evidence type="ECO:0000256" key="4">
    <source>
        <dbReference type="ARBA" id="ARBA00022840"/>
    </source>
</evidence>
<dbReference type="OrthoDB" id="506431at2759"/>
<dbReference type="CDD" id="cd02027">
    <property type="entry name" value="APSK"/>
    <property type="match status" value="1"/>
</dbReference>
<feature type="region of interest" description="Disordered" evidence="6">
    <location>
        <begin position="166"/>
        <end position="201"/>
    </location>
</feature>
<comment type="function">
    <text evidence="5">Catalyzes the synthesis of activated sulfate.</text>
</comment>
<feature type="domain" description="APS kinase" evidence="7">
    <location>
        <begin position="24"/>
        <end position="174"/>
    </location>
</feature>
<dbReference type="PANTHER" id="PTHR11055">
    <property type="entry name" value="BIFUNCTIONAL 3'-PHOSPHOADENOSINE 5'-PHOSPHOSULFATE SYNTHASE"/>
    <property type="match status" value="1"/>
</dbReference>
<sequence>MASNITWHDQAVSQEERWKLGGHRGAVVWFTGLSGAGKSSVANAVEKMLNTRHNIRTYLLDGDNIRHGLCQDLGFSAEDRAENIRRVGQVSKLMADSGVVTLAALISPYRRDRDSVRESVNSVAPFLEIYVQASLETCESRDPKGLYKMARQGKIKGFTGIDDPYEEPFSPELRNRRIGQGSLCPHSRKSKTMINSQDFQQ</sequence>
<dbReference type="PANTHER" id="PTHR11055:SF1">
    <property type="entry name" value="PAPS SYNTHETASE, ISOFORM D"/>
    <property type="match status" value="1"/>
</dbReference>
<evidence type="ECO:0000256" key="1">
    <source>
        <dbReference type="ARBA" id="ARBA00022679"/>
    </source>
</evidence>
<dbReference type="Proteomes" id="UP000693970">
    <property type="component" value="Unassembled WGS sequence"/>
</dbReference>
<comment type="caution">
    <text evidence="8">The sequence shown here is derived from an EMBL/GenBank/DDBJ whole genome shotgun (WGS) entry which is preliminary data.</text>
</comment>
<dbReference type="AlphaFoldDB" id="A0A9K3P7W0"/>
<proteinExistence type="inferred from homology"/>
<dbReference type="NCBIfam" id="NF003013">
    <property type="entry name" value="PRK03846.1"/>
    <property type="match status" value="1"/>
</dbReference>
<evidence type="ECO:0000313" key="9">
    <source>
        <dbReference type="EMBL" id="KAG7371258.1"/>
    </source>
</evidence>
<dbReference type="NCBIfam" id="TIGR00455">
    <property type="entry name" value="apsK"/>
    <property type="match status" value="1"/>
</dbReference>
<comment type="similarity">
    <text evidence="5">Belongs to the APS kinase family.</text>
</comment>
<evidence type="ECO:0000256" key="6">
    <source>
        <dbReference type="SAM" id="MobiDB-lite"/>
    </source>
</evidence>
<evidence type="ECO:0000256" key="3">
    <source>
        <dbReference type="ARBA" id="ARBA00022777"/>
    </source>
</evidence>
<evidence type="ECO:0000256" key="5">
    <source>
        <dbReference type="RuleBase" id="RU004347"/>
    </source>
</evidence>
<keyword evidence="4 5" id="KW-0067">ATP-binding</keyword>
<dbReference type="EMBL" id="JAGRRH010000004">
    <property type="protein sequence ID" value="KAG7371258.1"/>
    <property type="molecule type" value="Genomic_DNA"/>
</dbReference>
<gene>
    <name evidence="9" type="ORF">IV203_019828</name>
    <name evidence="8" type="ORF">IV203_020397</name>
</gene>
<comment type="pathway">
    <text evidence="5">Sulfur metabolism; hydrogen sulfide biosynthesis; sulfite from sulfate: step 2/3.</text>
</comment>
<accession>A0A9K3P7W0</accession>
<keyword evidence="3 5" id="KW-0418">Kinase</keyword>
<dbReference type="HAMAP" id="MF_00065">
    <property type="entry name" value="Adenylyl_sulf_kinase"/>
    <property type="match status" value="1"/>
</dbReference>
<organism evidence="8 10">
    <name type="scientific">Nitzschia inconspicua</name>
    <dbReference type="NCBI Taxonomy" id="303405"/>
    <lineage>
        <taxon>Eukaryota</taxon>
        <taxon>Sar</taxon>
        <taxon>Stramenopiles</taxon>
        <taxon>Ochrophyta</taxon>
        <taxon>Bacillariophyta</taxon>
        <taxon>Bacillariophyceae</taxon>
        <taxon>Bacillariophycidae</taxon>
        <taxon>Bacillariales</taxon>
        <taxon>Bacillariaceae</taxon>
        <taxon>Nitzschia</taxon>
    </lineage>
</organism>
<dbReference type="GO" id="GO:0004020">
    <property type="term" value="F:adenylylsulfate kinase activity"/>
    <property type="evidence" value="ECO:0007669"/>
    <property type="project" value="UniProtKB-EC"/>
</dbReference>
<evidence type="ECO:0000259" key="7">
    <source>
        <dbReference type="Pfam" id="PF01583"/>
    </source>
</evidence>
<keyword evidence="1 5" id="KW-0808">Transferase</keyword>
<reference evidence="8" key="1">
    <citation type="journal article" date="2021" name="Sci. Rep.">
        <title>Diploid genomic architecture of Nitzschia inconspicua, an elite biomass production diatom.</title>
        <authorList>
            <person name="Oliver A."/>
            <person name="Podell S."/>
            <person name="Pinowska A."/>
            <person name="Traller J.C."/>
            <person name="Smith S.R."/>
            <person name="McClure R."/>
            <person name="Beliaev A."/>
            <person name="Bohutskyi P."/>
            <person name="Hill E.A."/>
            <person name="Rabines A."/>
            <person name="Zheng H."/>
            <person name="Allen L.Z."/>
            <person name="Kuo A."/>
            <person name="Grigoriev I.V."/>
            <person name="Allen A.E."/>
            <person name="Hazlebeck D."/>
            <person name="Allen E.E."/>
        </authorList>
    </citation>
    <scope>NUCLEOTIDE SEQUENCE</scope>
    <source>
        <strain evidence="8">Hildebrandi</strain>
    </source>
</reference>
<feature type="compositionally biased region" description="Polar residues" evidence="6">
    <location>
        <begin position="192"/>
        <end position="201"/>
    </location>
</feature>
<dbReference type="EC" id="2.7.1.25" evidence="5"/>
<reference evidence="8" key="2">
    <citation type="submission" date="2021-04" db="EMBL/GenBank/DDBJ databases">
        <authorList>
            <person name="Podell S."/>
        </authorList>
    </citation>
    <scope>NUCLEOTIDE SEQUENCE</scope>
    <source>
        <strain evidence="8">Hildebrandi</strain>
    </source>
</reference>
<keyword evidence="10" id="KW-1185">Reference proteome</keyword>
<dbReference type="InterPro" id="IPR002891">
    <property type="entry name" value="APS"/>
</dbReference>
<dbReference type="EMBL" id="JAGRRH010000080">
    <property type="protein sequence ID" value="KAG7337573.1"/>
    <property type="molecule type" value="Genomic_DNA"/>
</dbReference>
<dbReference type="GO" id="GO:0005524">
    <property type="term" value="F:ATP binding"/>
    <property type="evidence" value="ECO:0007669"/>
    <property type="project" value="UniProtKB-KW"/>
</dbReference>
<evidence type="ECO:0000313" key="8">
    <source>
        <dbReference type="EMBL" id="KAG7337573.1"/>
    </source>
</evidence>
<name>A0A9K3P7W0_9STRA</name>
<dbReference type="Pfam" id="PF01583">
    <property type="entry name" value="APS_kinase"/>
    <property type="match status" value="1"/>
</dbReference>
<keyword evidence="2 5" id="KW-0547">Nucleotide-binding</keyword>
<comment type="catalytic activity">
    <reaction evidence="5">
        <text>adenosine 5'-phosphosulfate + ATP = 3'-phosphoadenylyl sulfate + ADP + H(+)</text>
        <dbReference type="Rhea" id="RHEA:24152"/>
        <dbReference type="ChEBI" id="CHEBI:15378"/>
        <dbReference type="ChEBI" id="CHEBI:30616"/>
        <dbReference type="ChEBI" id="CHEBI:58243"/>
        <dbReference type="ChEBI" id="CHEBI:58339"/>
        <dbReference type="ChEBI" id="CHEBI:456216"/>
        <dbReference type="EC" id="2.7.1.25"/>
    </reaction>
</comment>
<evidence type="ECO:0000256" key="2">
    <source>
        <dbReference type="ARBA" id="ARBA00022741"/>
    </source>
</evidence>
<dbReference type="GO" id="GO:0000103">
    <property type="term" value="P:sulfate assimilation"/>
    <property type="evidence" value="ECO:0007669"/>
    <property type="project" value="InterPro"/>
</dbReference>
<evidence type="ECO:0000313" key="10">
    <source>
        <dbReference type="Proteomes" id="UP000693970"/>
    </source>
</evidence>
<protein>
    <recommendedName>
        <fullName evidence="5">Adenylyl-sulfate kinase</fullName>
        <ecNumber evidence="5">2.7.1.25</ecNumber>
    </recommendedName>
</protein>
<dbReference type="InterPro" id="IPR059117">
    <property type="entry name" value="APS_kinase_dom"/>
</dbReference>